<feature type="region of interest" description="Disordered" evidence="1">
    <location>
        <begin position="1"/>
        <end position="25"/>
    </location>
</feature>
<name>A0A816SHJ6_BRANA</name>
<dbReference type="EMBL" id="HG994360">
    <property type="protein sequence ID" value="CAF2086675.1"/>
    <property type="molecule type" value="Genomic_DNA"/>
</dbReference>
<sequence length="77" mass="8330">MGASDASWSDAERSNPPGFLLRPRRRRCVNRGLQHAPHGERASASGVLRASACGLPIRPVLKHRPRSLTCVSSQTGE</sequence>
<evidence type="ECO:0000256" key="1">
    <source>
        <dbReference type="SAM" id="MobiDB-lite"/>
    </source>
</evidence>
<protein>
    <submittedName>
        <fullName evidence="2">(rape) hypothetical protein</fullName>
    </submittedName>
</protein>
<accession>A0A816SHJ6</accession>
<proteinExistence type="predicted"/>
<dbReference type="AlphaFoldDB" id="A0A816SHJ6"/>
<organism evidence="2">
    <name type="scientific">Brassica napus</name>
    <name type="common">Rape</name>
    <dbReference type="NCBI Taxonomy" id="3708"/>
    <lineage>
        <taxon>Eukaryota</taxon>
        <taxon>Viridiplantae</taxon>
        <taxon>Streptophyta</taxon>
        <taxon>Embryophyta</taxon>
        <taxon>Tracheophyta</taxon>
        <taxon>Spermatophyta</taxon>
        <taxon>Magnoliopsida</taxon>
        <taxon>eudicotyledons</taxon>
        <taxon>Gunneridae</taxon>
        <taxon>Pentapetalae</taxon>
        <taxon>rosids</taxon>
        <taxon>malvids</taxon>
        <taxon>Brassicales</taxon>
        <taxon>Brassicaceae</taxon>
        <taxon>Brassiceae</taxon>
        <taxon>Brassica</taxon>
    </lineage>
</organism>
<dbReference type="Proteomes" id="UP001295469">
    <property type="component" value="Chromosome A06"/>
</dbReference>
<evidence type="ECO:0000313" key="2">
    <source>
        <dbReference type="EMBL" id="CAF2086675.1"/>
    </source>
</evidence>
<gene>
    <name evidence="2" type="ORF">DARMORV10_A06P25740.1</name>
</gene>
<reference evidence="2" key="1">
    <citation type="submission" date="2021-01" db="EMBL/GenBank/DDBJ databases">
        <authorList>
            <consortium name="Genoscope - CEA"/>
            <person name="William W."/>
        </authorList>
    </citation>
    <scope>NUCLEOTIDE SEQUENCE</scope>
</reference>